<evidence type="ECO:0000313" key="2">
    <source>
        <dbReference type="EMBL" id="ERK53773.1"/>
    </source>
</evidence>
<evidence type="ECO:0000313" key="3">
    <source>
        <dbReference type="Proteomes" id="UP000017052"/>
    </source>
</evidence>
<dbReference type="EMBL" id="ACVN02000228">
    <property type="protein sequence ID" value="ERK53773.1"/>
    <property type="molecule type" value="Genomic_DNA"/>
</dbReference>
<organism evidence="2 3">
    <name type="scientific">Propionibacterium acidifaciens F0233</name>
    <dbReference type="NCBI Taxonomy" id="553198"/>
    <lineage>
        <taxon>Bacteria</taxon>
        <taxon>Bacillati</taxon>
        <taxon>Actinomycetota</taxon>
        <taxon>Actinomycetes</taxon>
        <taxon>Propionibacteriales</taxon>
        <taxon>Propionibacteriaceae</taxon>
        <taxon>Propionibacterium</taxon>
    </lineage>
</organism>
<dbReference type="Proteomes" id="UP000017052">
    <property type="component" value="Unassembled WGS sequence"/>
</dbReference>
<reference evidence="2" key="1">
    <citation type="submission" date="2013-08" db="EMBL/GenBank/DDBJ databases">
        <authorList>
            <person name="Durkin A.S."/>
            <person name="Haft D.R."/>
            <person name="McCorrison J."/>
            <person name="Torralba M."/>
            <person name="Gillis M."/>
            <person name="Haft D.H."/>
            <person name="Methe B."/>
            <person name="Sutton G."/>
            <person name="Nelson K.E."/>
        </authorList>
    </citation>
    <scope>NUCLEOTIDE SEQUENCE [LARGE SCALE GENOMIC DNA]</scope>
    <source>
        <strain evidence="2">F0233</strain>
    </source>
</reference>
<proteinExistence type="predicted"/>
<feature type="compositionally biased region" description="Basic residues" evidence="1">
    <location>
        <begin position="7"/>
        <end position="26"/>
    </location>
</feature>
<feature type="compositionally biased region" description="Basic and acidic residues" evidence="1">
    <location>
        <begin position="27"/>
        <end position="43"/>
    </location>
</feature>
<sequence length="57" mass="6460">MRDARPRSGRIRHASPGRGVRRRTGGRRPDGRRERIRPREGRPRAIKGLNPGGTLSH</sequence>
<dbReference type="AlphaFoldDB" id="U2RJQ1"/>
<keyword evidence="3" id="KW-1185">Reference proteome</keyword>
<accession>U2RJQ1</accession>
<protein>
    <submittedName>
        <fullName evidence="2">Uncharacterized protein</fullName>
    </submittedName>
</protein>
<gene>
    <name evidence="2" type="ORF">HMPREF0682_1580</name>
</gene>
<name>U2RJQ1_9ACTN</name>
<evidence type="ECO:0000256" key="1">
    <source>
        <dbReference type="SAM" id="MobiDB-lite"/>
    </source>
</evidence>
<comment type="caution">
    <text evidence="2">The sequence shown here is derived from an EMBL/GenBank/DDBJ whole genome shotgun (WGS) entry which is preliminary data.</text>
</comment>
<feature type="region of interest" description="Disordered" evidence="1">
    <location>
        <begin position="1"/>
        <end position="57"/>
    </location>
</feature>